<dbReference type="EMBL" id="LAZR01032429">
    <property type="protein sequence ID" value="KKL50918.1"/>
    <property type="molecule type" value="Genomic_DNA"/>
</dbReference>
<protein>
    <recommendedName>
        <fullName evidence="3">NADH-quinone oxidoreductase subunit J</fullName>
    </recommendedName>
</protein>
<evidence type="ECO:0008006" key="3">
    <source>
        <dbReference type="Google" id="ProtNLM"/>
    </source>
</evidence>
<evidence type="ECO:0000256" key="1">
    <source>
        <dbReference type="SAM" id="Phobius"/>
    </source>
</evidence>
<organism evidence="2">
    <name type="scientific">marine sediment metagenome</name>
    <dbReference type="NCBI Taxonomy" id="412755"/>
    <lineage>
        <taxon>unclassified sequences</taxon>
        <taxon>metagenomes</taxon>
        <taxon>ecological metagenomes</taxon>
    </lineage>
</organism>
<feature type="transmembrane region" description="Helical" evidence="1">
    <location>
        <begin position="20"/>
        <end position="40"/>
    </location>
</feature>
<comment type="caution">
    <text evidence="2">The sequence shown here is derived from an EMBL/GenBank/DDBJ whole genome shotgun (WGS) entry which is preliminary data.</text>
</comment>
<dbReference type="Gene3D" id="1.20.120.1200">
    <property type="entry name" value="NADH-ubiquinone/plastoquinone oxidoreductase chain 6, subunit NuoJ"/>
    <property type="match status" value="1"/>
</dbReference>
<keyword evidence="1" id="KW-0812">Transmembrane</keyword>
<dbReference type="AlphaFoldDB" id="A0A0F9CNI9"/>
<sequence>KSFENLMDRLAETLFKVYYFPFEVAGVLLLAALVGAIYLAREKE</sequence>
<evidence type="ECO:0000313" key="2">
    <source>
        <dbReference type="EMBL" id="KKL50918.1"/>
    </source>
</evidence>
<gene>
    <name evidence="2" type="ORF">LCGC14_2300710</name>
</gene>
<dbReference type="GO" id="GO:0008137">
    <property type="term" value="F:NADH dehydrogenase (ubiquinone) activity"/>
    <property type="evidence" value="ECO:0007669"/>
    <property type="project" value="InterPro"/>
</dbReference>
<reference evidence="2" key="1">
    <citation type="journal article" date="2015" name="Nature">
        <title>Complex archaea that bridge the gap between prokaryotes and eukaryotes.</title>
        <authorList>
            <person name="Spang A."/>
            <person name="Saw J.H."/>
            <person name="Jorgensen S.L."/>
            <person name="Zaremba-Niedzwiedzka K."/>
            <person name="Martijn J."/>
            <person name="Lind A.E."/>
            <person name="van Eijk R."/>
            <person name="Schleper C."/>
            <person name="Guy L."/>
            <person name="Ettema T.J."/>
        </authorList>
    </citation>
    <scope>NUCLEOTIDE SEQUENCE</scope>
</reference>
<keyword evidence="1" id="KW-0472">Membrane</keyword>
<name>A0A0F9CNI9_9ZZZZ</name>
<accession>A0A0F9CNI9</accession>
<dbReference type="Pfam" id="PF00499">
    <property type="entry name" value="Oxidored_q3"/>
    <property type="match status" value="1"/>
</dbReference>
<proteinExistence type="predicted"/>
<dbReference type="InterPro" id="IPR001457">
    <property type="entry name" value="NADH_UbQ/plastoQ_OxRdtase_su6"/>
</dbReference>
<dbReference type="InterPro" id="IPR042106">
    <property type="entry name" value="Nuo/plastoQ_OxRdtase_6_NuoJ"/>
</dbReference>
<keyword evidence="1" id="KW-1133">Transmembrane helix</keyword>
<feature type="non-terminal residue" evidence="2">
    <location>
        <position position="1"/>
    </location>
</feature>